<dbReference type="EMBL" id="FNQR01000012">
    <property type="protein sequence ID" value="SEA98906.1"/>
    <property type="molecule type" value="Genomic_DNA"/>
</dbReference>
<dbReference type="RefSeq" id="WP_093045632.1">
    <property type="nucleotide sequence ID" value="NZ_FNQR01000012.1"/>
</dbReference>
<gene>
    <name evidence="2" type="ORF">SAMN05421743_11235</name>
</gene>
<keyword evidence="3" id="KW-1185">Reference proteome</keyword>
<accession>A0A1H4FNL5</accession>
<reference evidence="2 3" key="1">
    <citation type="submission" date="2016-10" db="EMBL/GenBank/DDBJ databases">
        <authorList>
            <person name="de Groot N.N."/>
        </authorList>
    </citation>
    <scope>NUCLEOTIDE SEQUENCE [LARGE SCALE GENOMIC DNA]</scope>
    <source>
        <strain evidence="2 3">CCM7597</strain>
    </source>
</reference>
<name>A0A1H4FNL5_9BACI</name>
<evidence type="ECO:0000313" key="3">
    <source>
        <dbReference type="Proteomes" id="UP000198584"/>
    </source>
</evidence>
<keyword evidence="1" id="KW-0472">Membrane</keyword>
<organism evidence="2 3">
    <name type="scientific">Thalassobacillus cyri</name>
    <dbReference type="NCBI Taxonomy" id="571932"/>
    <lineage>
        <taxon>Bacteria</taxon>
        <taxon>Bacillati</taxon>
        <taxon>Bacillota</taxon>
        <taxon>Bacilli</taxon>
        <taxon>Bacillales</taxon>
        <taxon>Bacillaceae</taxon>
        <taxon>Thalassobacillus</taxon>
    </lineage>
</organism>
<sequence>MFEVLFDLPLNLHIYALVMAALLPISFHVFSHYFEGSYLKGLAFETDTGFERPIVKGDLYCLDLLKDTQVVIITKCVKRKEAPDGDQDDHHTLLTQ</sequence>
<feature type="transmembrane region" description="Helical" evidence="1">
    <location>
        <begin position="12"/>
        <end position="30"/>
    </location>
</feature>
<evidence type="ECO:0000313" key="2">
    <source>
        <dbReference type="EMBL" id="SEA98906.1"/>
    </source>
</evidence>
<dbReference type="OrthoDB" id="2969284at2"/>
<dbReference type="STRING" id="571932.SAMN05421743_11235"/>
<dbReference type="AlphaFoldDB" id="A0A1H4FNL5"/>
<evidence type="ECO:0000256" key="1">
    <source>
        <dbReference type="SAM" id="Phobius"/>
    </source>
</evidence>
<keyword evidence="1" id="KW-1133">Transmembrane helix</keyword>
<keyword evidence="1" id="KW-0812">Transmembrane</keyword>
<proteinExistence type="predicted"/>
<dbReference type="Proteomes" id="UP000198584">
    <property type="component" value="Unassembled WGS sequence"/>
</dbReference>
<protein>
    <submittedName>
        <fullName evidence="2">Uncharacterized protein</fullName>
    </submittedName>
</protein>